<dbReference type="OrthoDB" id="9815874at2"/>
<feature type="signal peptide" evidence="1">
    <location>
        <begin position="1"/>
        <end position="20"/>
    </location>
</feature>
<accession>A0A1X9NKK3</accession>
<protein>
    <recommendedName>
        <fullName evidence="4">Metallo-beta-lactamase domain-containing protein</fullName>
    </recommendedName>
</protein>
<keyword evidence="1" id="KW-0732">Signal</keyword>
<evidence type="ECO:0000256" key="1">
    <source>
        <dbReference type="SAM" id="SignalP"/>
    </source>
</evidence>
<evidence type="ECO:0000313" key="2">
    <source>
        <dbReference type="EMBL" id="ARN74483.1"/>
    </source>
</evidence>
<dbReference type="STRING" id="716816.BST96_10360"/>
<dbReference type="InterPro" id="IPR036866">
    <property type="entry name" value="RibonucZ/Hydroxyglut_hydro"/>
</dbReference>
<dbReference type="Gene3D" id="3.60.15.10">
    <property type="entry name" value="Ribonuclease Z/Hydroxyacylglutathione hydrolase-like"/>
    <property type="match status" value="1"/>
</dbReference>
<reference evidence="2 3" key="1">
    <citation type="submission" date="2016-11" db="EMBL/GenBank/DDBJ databases">
        <title>Trade-off between light-utilization and light-protection in marine flavobacteria.</title>
        <authorList>
            <person name="Kumagai Y."/>
        </authorList>
    </citation>
    <scope>NUCLEOTIDE SEQUENCE [LARGE SCALE GENOMIC DNA]</scope>
    <source>
        <strain evidence="2 3">NBRC 107125</strain>
    </source>
</reference>
<gene>
    <name evidence="2" type="ORF">BST96_10360</name>
</gene>
<evidence type="ECO:0000313" key="3">
    <source>
        <dbReference type="Proteomes" id="UP000193450"/>
    </source>
</evidence>
<dbReference type="AlphaFoldDB" id="A0A1X9NKK3"/>
<dbReference type="RefSeq" id="WP_085758630.1">
    <property type="nucleotide sequence ID" value="NZ_CP019343.1"/>
</dbReference>
<evidence type="ECO:0008006" key="4">
    <source>
        <dbReference type="Google" id="ProtNLM"/>
    </source>
</evidence>
<feature type="chain" id="PRO_5011006721" description="Metallo-beta-lactamase domain-containing protein" evidence="1">
    <location>
        <begin position="21"/>
        <end position="300"/>
    </location>
</feature>
<proteinExistence type="predicted"/>
<dbReference type="SUPFAM" id="SSF56281">
    <property type="entry name" value="Metallo-hydrolase/oxidoreductase"/>
    <property type="match status" value="1"/>
</dbReference>
<organism evidence="2 3">
    <name type="scientific">Oceanicoccus sagamiensis</name>
    <dbReference type="NCBI Taxonomy" id="716816"/>
    <lineage>
        <taxon>Bacteria</taxon>
        <taxon>Pseudomonadati</taxon>
        <taxon>Pseudomonadota</taxon>
        <taxon>Gammaproteobacteria</taxon>
        <taxon>Cellvibrionales</taxon>
        <taxon>Spongiibacteraceae</taxon>
        <taxon>Oceanicoccus</taxon>
    </lineage>
</organism>
<dbReference type="KEGG" id="osg:BST96_10360"/>
<sequence length="300" mass="33213">MKIIFYLLLLCIATPVYSTAANTNRYQLEPLAEGLFSFRYGTDRTLVVVGEKGVAITDPINADAARALQQSLVDITSLPVTDIIYTNSFFNRVAGARSFKQQGARITSQQRCADNLQKTPGKNIVPVDTVYQDTYRVDVGGAKLDLYYLGESYGTCLSVVIARPANIMMIFGLVNSDAAAVPSDPTLANYYLHNLLPFFDRVEALAQAENIQAIVGSYARPGGTPVVYSQALGPVSLVSEQKKFWQLLLGAVEKDYQQQISARALGNRLDMDTFSGFADFDEKRLKIMTRRVYSLYRIGR</sequence>
<name>A0A1X9NKK3_9GAMM</name>
<keyword evidence="3" id="KW-1185">Reference proteome</keyword>
<dbReference type="Proteomes" id="UP000193450">
    <property type="component" value="Chromosome"/>
</dbReference>
<dbReference type="EMBL" id="CP019343">
    <property type="protein sequence ID" value="ARN74483.1"/>
    <property type="molecule type" value="Genomic_DNA"/>
</dbReference>